<name>A0A9C9TJS1_9HYPH</name>
<organism evidence="1 2">
    <name type="scientific">Aurantimonas coralicida</name>
    <dbReference type="NCBI Taxonomy" id="182270"/>
    <lineage>
        <taxon>Bacteria</taxon>
        <taxon>Pseudomonadati</taxon>
        <taxon>Pseudomonadota</taxon>
        <taxon>Alphaproteobacteria</taxon>
        <taxon>Hyphomicrobiales</taxon>
        <taxon>Aurantimonadaceae</taxon>
        <taxon>Aurantimonas</taxon>
    </lineage>
</organism>
<comment type="caution">
    <text evidence="1">The sequence shown here is derived from an EMBL/GenBank/DDBJ whole genome shotgun (WGS) entry which is preliminary data.</text>
</comment>
<proteinExistence type="predicted"/>
<reference evidence="1" key="1">
    <citation type="journal article" date="2020" name="mSystems">
        <title>Genome- and Community-Level Interaction Insights into Carbon Utilization and Element Cycling Functions of Hydrothermarchaeota in Hydrothermal Sediment.</title>
        <authorList>
            <person name="Zhou Z."/>
            <person name="Liu Y."/>
            <person name="Xu W."/>
            <person name="Pan J."/>
            <person name="Luo Z.H."/>
            <person name="Li M."/>
        </authorList>
    </citation>
    <scope>NUCLEOTIDE SEQUENCE</scope>
    <source>
        <strain evidence="1">HyVt-347</strain>
    </source>
</reference>
<accession>A0A9C9TJS1</accession>
<evidence type="ECO:0000313" key="1">
    <source>
        <dbReference type="EMBL" id="HEU03076.1"/>
    </source>
</evidence>
<dbReference type="AlphaFoldDB" id="A0A9C9TJS1"/>
<evidence type="ECO:0000313" key="2">
    <source>
        <dbReference type="Proteomes" id="UP000885680"/>
    </source>
</evidence>
<protein>
    <submittedName>
        <fullName evidence="1">Uncharacterized protein</fullName>
    </submittedName>
</protein>
<gene>
    <name evidence="1" type="ORF">ENH89_22720</name>
</gene>
<dbReference type="EMBL" id="DRGN01000323">
    <property type="protein sequence ID" value="HEU03076.1"/>
    <property type="molecule type" value="Genomic_DNA"/>
</dbReference>
<dbReference type="Proteomes" id="UP000885680">
    <property type="component" value="Unassembled WGS sequence"/>
</dbReference>
<sequence length="295" mass="31014">MKGALMPAVKGGFARRAVGSVAERGRFGGLLPAFVALVVSAAILISESRPAHAGAWTLSEGAGQAIVTGLYSQADAAFDADGAPTPRPEFEKGAVAILVEYGLTETFTLLGEGEFGAEREGDLPFARPALSHVGIGGRLRLYEADGFVASGQISARVEDAFGAADAAVDTFGWDAPQIEARALAGYGFTLGDYPAFVDAQAAYRYRVGDGADEVKLDLTFGIRPWSNILLLAQGFATVSAGGGEDVESYAYHKAQLSMVYDVNEQWSLQVGGFATVAGTNAIKERGLITALWYRF</sequence>